<sequence>MGTLSFTATVSVDGFAADADGDFQWTAPSDEVFAFHVERMAPVSTEILGRNTYLLMRYWENEPVDAPWGELERQFAAGWRAIDQVVVSSTLTPGDLEGSRARLVPTLDLDELRQIVHDVPGEVEIFGPTTAAAAIRAGLVQNFRLFVVPKIVGAGLRALPPDARLDLRLVEHRVFGNGITYQHYRPREQS</sequence>
<dbReference type="RefSeq" id="WP_345312871.1">
    <property type="nucleotide sequence ID" value="NZ_BAABIE010000005.1"/>
</dbReference>
<dbReference type="InterPro" id="IPR002734">
    <property type="entry name" value="RibDG_C"/>
</dbReference>
<evidence type="ECO:0000259" key="1">
    <source>
        <dbReference type="Pfam" id="PF01872"/>
    </source>
</evidence>
<protein>
    <submittedName>
        <fullName evidence="2">Dihydrofolate reductase family protein</fullName>
    </submittedName>
</protein>
<feature type="domain" description="Bacterial bifunctional deaminase-reductase C-terminal" evidence="1">
    <location>
        <begin position="5"/>
        <end position="180"/>
    </location>
</feature>
<reference evidence="3" key="1">
    <citation type="journal article" date="2019" name="Int. J. Syst. Evol. Microbiol.">
        <title>The Global Catalogue of Microorganisms (GCM) 10K type strain sequencing project: providing services to taxonomists for standard genome sequencing and annotation.</title>
        <authorList>
            <consortium name="The Broad Institute Genomics Platform"/>
            <consortium name="The Broad Institute Genome Sequencing Center for Infectious Disease"/>
            <person name="Wu L."/>
            <person name="Ma J."/>
        </authorList>
    </citation>
    <scope>NUCLEOTIDE SEQUENCE [LARGE SCALE GENOMIC DNA]</scope>
    <source>
        <strain evidence="3">JCM 18077</strain>
    </source>
</reference>
<gene>
    <name evidence="2" type="ORF">GCM10023217_13130</name>
</gene>
<name>A0ABP8Z3F8_9ACTN</name>
<dbReference type="Proteomes" id="UP001500822">
    <property type="component" value="Unassembled WGS sequence"/>
</dbReference>
<dbReference type="Gene3D" id="3.40.430.10">
    <property type="entry name" value="Dihydrofolate Reductase, subunit A"/>
    <property type="match status" value="1"/>
</dbReference>
<evidence type="ECO:0000313" key="2">
    <source>
        <dbReference type="EMBL" id="GAA4745435.1"/>
    </source>
</evidence>
<evidence type="ECO:0000313" key="3">
    <source>
        <dbReference type="Proteomes" id="UP001500822"/>
    </source>
</evidence>
<proteinExistence type="predicted"/>
<dbReference type="InterPro" id="IPR024072">
    <property type="entry name" value="DHFR-like_dom_sf"/>
</dbReference>
<dbReference type="EMBL" id="BAABIE010000005">
    <property type="protein sequence ID" value="GAA4745435.1"/>
    <property type="molecule type" value="Genomic_DNA"/>
</dbReference>
<dbReference type="Pfam" id="PF01872">
    <property type="entry name" value="RibD_C"/>
    <property type="match status" value="1"/>
</dbReference>
<comment type="caution">
    <text evidence="2">The sequence shown here is derived from an EMBL/GenBank/DDBJ whole genome shotgun (WGS) entry which is preliminary data.</text>
</comment>
<accession>A0ABP8Z3F8</accession>
<organism evidence="2 3">
    <name type="scientific">Gordonia alkaliphila</name>
    <dbReference type="NCBI Taxonomy" id="1053547"/>
    <lineage>
        <taxon>Bacteria</taxon>
        <taxon>Bacillati</taxon>
        <taxon>Actinomycetota</taxon>
        <taxon>Actinomycetes</taxon>
        <taxon>Mycobacteriales</taxon>
        <taxon>Gordoniaceae</taxon>
        <taxon>Gordonia</taxon>
    </lineage>
</organism>
<dbReference type="SUPFAM" id="SSF53597">
    <property type="entry name" value="Dihydrofolate reductase-like"/>
    <property type="match status" value="1"/>
</dbReference>
<keyword evidence="3" id="KW-1185">Reference proteome</keyword>